<keyword evidence="1" id="KW-0812">Transmembrane</keyword>
<accession>S0FVK8</accession>
<evidence type="ECO:0000313" key="4">
    <source>
        <dbReference type="Proteomes" id="UP000014216"/>
    </source>
</evidence>
<dbReference type="OrthoDB" id="5825388at2"/>
<dbReference type="PANTHER" id="PTHR30373:SF8">
    <property type="entry name" value="BLL7265 PROTEIN"/>
    <property type="match status" value="1"/>
</dbReference>
<name>S0FVK8_9BACT</name>
<organism evidence="3 4">
    <name type="scientific">Desulfotignum phosphitoxidans DSM 13687</name>
    <dbReference type="NCBI Taxonomy" id="1286635"/>
    <lineage>
        <taxon>Bacteria</taxon>
        <taxon>Pseudomonadati</taxon>
        <taxon>Thermodesulfobacteriota</taxon>
        <taxon>Desulfobacteria</taxon>
        <taxon>Desulfobacterales</taxon>
        <taxon>Desulfobacteraceae</taxon>
        <taxon>Desulfotignum</taxon>
    </lineage>
</organism>
<evidence type="ECO:0000256" key="1">
    <source>
        <dbReference type="SAM" id="Phobius"/>
    </source>
</evidence>
<dbReference type="Pfam" id="PF04536">
    <property type="entry name" value="TPM_phosphatase"/>
    <property type="match status" value="1"/>
</dbReference>
<protein>
    <recommendedName>
        <fullName evidence="2">TPM domain-containing protein</fullName>
    </recommendedName>
</protein>
<dbReference type="AlphaFoldDB" id="S0FVK8"/>
<feature type="domain" description="TPM" evidence="2">
    <location>
        <begin position="113"/>
        <end position="194"/>
    </location>
</feature>
<proteinExistence type="predicted"/>
<reference evidence="3 4" key="1">
    <citation type="journal article" date="2013" name="Genome Announc.">
        <title>Draft Genome Sequence of Desulfotignum phosphitoxidans DSM 13687 Strain FiPS-3.</title>
        <authorList>
            <person name="Poehlein A."/>
            <person name="Daniel R."/>
            <person name="Simeonova D.D."/>
        </authorList>
    </citation>
    <scope>NUCLEOTIDE SEQUENCE [LARGE SCALE GENOMIC DNA]</scope>
    <source>
        <strain evidence="3 4">DSM 13687</strain>
    </source>
</reference>
<dbReference type="InterPro" id="IPR007621">
    <property type="entry name" value="TPM_dom"/>
</dbReference>
<evidence type="ECO:0000313" key="3">
    <source>
        <dbReference type="EMBL" id="EMS78730.1"/>
    </source>
</evidence>
<sequence>MKSLAQQFLSDQDREKIIQTVREVELETAGEIVPMVVSRSYSYPMADVIGGMAFALPVSLILSYFIGAWLWIGNQNMWLFLGILTICFMVFHQTCKHLPWLKRMFISQREIEEEVKEAAMVSFLREGLYQTRDRTGILIFISVFERKVWILGDQGINTKVSKDQWDKIIRMITNGIQQKNQAAAICQAVKEAGQLLKTHFPIRSDDQNELKNLIVEQN</sequence>
<dbReference type="PATRIC" id="fig|1286635.3.peg.3377"/>
<evidence type="ECO:0000259" key="2">
    <source>
        <dbReference type="Pfam" id="PF04536"/>
    </source>
</evidence>
<comment type="caution">
    <text evidence="3">The sequence shown here is derived from an EMBL/GenBank/DDBJ whole genome shotgun (WGS) entry which is preliminary data.</text>
</comment>
<gene>
    <name evidence="3" type="ORF">Dpo_7c02060</name>
</gene>
<dbReference type="EMBL" id="APJX01000007">
    <property type="protein sequence ID" value="EMS78730.1"/>
    <property type="molecule type" value="Genomic_DNA"/>
</dbReference>
<feature type="transmembrane region" description="Helical" evidence="1">
    <location>
        <begin position="48"/>
        <end position="72"/>
    </location>
</feature>
<keyword evidence="4" id="KW-1185">Reference proteome</keyword>
<dbReference type="Gene3D" id="3.10.310.50">
    <property type="match status" value="1"/>
</dbReference>
<keyword evidence="1" id="KW-1133">Transmembrane helix</keyword>
<dbReference type="Proteomes" id="UP000014216">
    <property type="component" value="Unassembled WGS sequence"/>
</dbReference>
<dbReference type="PANTHER" id="PTHR30373">
    <property type="entry name" value="UPF0603 PROTEIN YGCG"/>
    <property type="match status" value="1"/>
</dbReference>
<keyword evidence="1" id="KW-0472">Membrane</keyword>
<dbReference type="RefSeq" id="WP_006967238.1">
    <property type="nucleotide sequence ID" value="NZ_APJX01000007.1"/>
</dbReference>
<feature type="transmembrane region" description="Helical" evidence="1">
    <location>
        <begin position="78"/>
        <end position="95"/>
    </location>
</feature>